<proteinExistence type="predicted"/>
<name>A0A371IP10_9FIRM</name>
<gene>
    <name evidence="2" type="ORF">BBG48_000505</name>
</gene>
<dbReference type="AlphaFoldDB" id="A0A371IP10"/>
<feature type="chain" id="PRO_5038819160" evidence="1">
    <location>
        <begin position="23"/>
        <end position="89"/>
    </location>
</feature>
<organism evidence="2 3">
    <name type="scientific">Criibacterium bergeronii</name>
    <dbReference type="NCBI Taxonomy" id="1871336"/>
    <lineage>
        <taxon>Bacteria</taxon>
        <taxon>Bacillati</taxon>
        <taxon>Bacillota</taxon>
        <taxon>Clostridia</taxon>
        <taxon>Peptostreptococcales</taxon>
        <taxon>Filifactoraceae</taxon>
        <taxon>Criibacterium</taxon>
    </lineage>
</organism>
<dbReference type="Proteomes" id="UP000093352">
    <property type="component" value="Unassembled WGS sequence"/>
</dbReference>
<dbReference type="RefSeq" id="WP_068911588.1">
    <property type="nucleotide sequence ID" value="NZ_MBEW02000001.1"/>
</dbReference>
<comment type="caution">
    <text evidence="2">The sequence shown here is derived from an EMBL/GenBank/DDBJ whole genome shotgun (WGS) entry which is preliminary data.</text>
</comment>
<protein>
    <submittedName>
        <fullName evidence="2">Uncharacterized protein</fullName>
    </submittedName>
</protein>
<sequence>MKKKTLALTLAFATIFTGLSFAQGETKSKNQLALKEKTILSQPIEEKGGARATDFAGDHKDCPYYKTPDFYNMKSSDTLTILPKFKTYQ</sequence>
<dbReference type="EMBL" id="MBEW02000001">
    <property type="protein sequence ID" value="RDY22232.1"/>
    <property type="molecule type" value="Genomic_DNA"/>
</dbReference>
<dbReference type="STRING" id="1871336.BBG48_00800"/>
<feature type="signal peptide" evidence="1">
    <location>
        <begin position="1"/>
        <end position="22"/>
    </location>
</feature>
<evidence type="ECO:0000313" key="3">
    <source>
        <dbReference type="Proteomes" id="UP000093352"/>
    </source>
</evidence>
<evidence type="ECO:0000256" key="1">
    <source>
        <dbReference type="SAM" id="SignalP"/>
    </source>
</evidence>
<keyword evidence="1" id="KW-0732">Signal</keyword>
<reference evidence="2 3" key="1">
    <citation type="journal article" date="2016" name="Genome Announc.">
        <title>Draft Genome Sequence of Criibacterium bergeronii gen. nov., sp. nov., Strain CCRI-22567T, Isolated from a Vaginal Sample from a Woman with Bacterial Vaginosis.</title>
        <authorList>
            <person name="Maheux A.F."/>
            <person name="Berube E."/>
            <person name="Boudreau D.K."/>
            <person name="Raymond F."/>
            <person name="Corbeil J."/>
            <person name="Roy P.H."/>
            <person name="Boissinot M."/>
            <person name="Omar R.F."/>
        </authorList>
    </citation>
    <scope>NUCLEOTIDE SEQUENCE [LARGE SCALE GENOMIC DNA]</scope>
    <source>
        <strain evidence="2 3">CCRI-22567</strain>
    </source>
</reference>
<accession>A0A371IP10</accession>
<evidence type="ECO:0000313" key="2">
    <source>
        <dbReference type="EMBL" id="RDY22232.1"/>
    </source>
</evidence>
<keyword evidence="3" id="KW-1185">Reference proteome</keyword>